<evidence type="ECO:0000313" key="14">
    <source>
        <dbReference type="Proteomes" id="UP000028760"/>
    </source>
</evidence>
<feature type="domain" description="F5/8 type C" evidence="11">
    <location>
        <begin position="213"/>
        <end position="367"/>
    </location>
</feature>
<dbReference type="GO" id="GO:0005886">
    <property type="term" value="C:plasma membrane"/>
    <property type="evidence" value="ECO:0007669"/>
    <property type="project" value="TreeGrafter"/>
</dbReference>
<evidence type="ECO:0000313" key="13">
    <source>
        <dbReference type="Ensembl" id="ENSPFOP00000026777.1"/>
    </source>
</evidence>
<dbReference type="SMART" id="SM00603">
    <property type="entry name" value="LCCL"/>
    <property type="match status" value="1"/>
</dbReference>
<feature type="domain" description="CUB" evidence="10">
    <location>
        <begin position="4"/>
        <end position="117"/>
    </location>
</feature>
<protein>
    <submittedName>
        <fullName evidence="13">Si:dkey-34d22.1</fullName>
    </submittedName>
</protein>
<evidence type="ECO:0000259" key="11">
    <source>
        <dbReference type="PROSITE" id="PS50022"/>
    </source>
</evidence>
<evidence type="ECO:0000256" key="6">
    <source>
        <dbReference type="ARBA" id="ARBA00023157"/>
    </source>
</evidence>
<dbReference type="GeneTree" id="ENSGT00940000164800"/>
<keyword evidence="2" id="KW-0597">Phosphoprotein</keyword>
<evidence type="ECO:0000256" key="5">
    <source>
        <dbReference type="ARBA" id="ARBA00023136"/>
    </source>
</evidence>
<keyword evidence="3 9" id="KW-0812">Transmembrane</keyword>
<dbReference type="AlphaFoldDB" id="A0A096M5T6"/>
<feature type="region of interest" description="Disordered" evidence="8">
    <location>
        <begin position="497"/>
        <end position="526"/>
    </location>
</feature>
<keyword evidence="5 9" id="KW-0472">Membrane</keyword>
<dbReference type="InterPro" id="IPR050633">
    <property type="entry name" value="Neuropilin_MCO_CoagFactor"/>
</dbReference>
<proteinExistence type="predicted"/>
<reference evidence="13" key="2">
    <citation type="submission" date="2025-08" db="UniProtKB">
        <authorList>
            <consortium name="Ensembl"/>
        </authorList>
    </citation>
    <scope>IDENTIFICATION</scope>
</reference>
<comment type="caution">
    <text evidence="7">Lacks conserved residue(s) required for the propagation of feature annotation.</text>
</comment>
<accession>A0A096M5T6</accession>
<dbReference type="InterPro" id="IPR000859">
    <property type="entry name" value="CUB_dom"/>
</dbReference>
<evidence type="ECO:0000259" key="10">
    <source>
        <dbReference type="PROSITE" id="PS01180"/>
    </source>
</evidence>
<dbReference type="PANTHER" id="PTHR46806:SF6">
    <property type="entry name" value="DISCOIDIN, CUB AND LCCL DOMAIN CONTAINING 1"/>
    <property type="match status" value="1"/>
</dbReference>
<evidence type="ECO:0000256" key="4">
    <source>
        <dbReference type="ARBA" id="ARBA00022989"/>
    </source>
</evidence>
<dbReference type="OMA" id="EHRMFWS"/>
<evidence type="ECO:0000256" key="1">
    <source>
        <dbReference type="ARBA" id="ARBA00004479"/>
    </source>
</evidence>
<keyword evidence="6 7" id="KW-1015">Disulfide bond</keyword>
<dbReference type="PROSITE" id="PS01180">
    <property type="entry name" value="CUB"/>
    <property type="match status" value="1"/>
</dbReference>
<dbReference type="PROSITE" id="PS50022">
    <property type="entry name" value="FA58C_3"/>
    <property type="match status" value="1"/>
</dbReference>
<dbReference type="Ensembl" id="ENSPFOT00000026925.1">
    <property type="protein sequence ID" value="ENSPFOP00000026777.1"/>
    <property type="gene ID" value="ENSPFOG00000007899.2"/>
</dbReference>
<dbReference type="SUPFAM" id="SSF49854">
    <property type="entry name" value="Spermadhesin, CUB domain"/>
    <property type="match status" value="1"/>
</dbReference>
<dbReference type="SUPFAM" id="SSF49785">
    <property type="entry name" value="Galactose-binding domain-like"/>
    <property type="match status" value="1"/>
</dbReference>
<reference evidence="13" key="3">
    <citation type="submission" date="2025-09" db="UniProtKB">
        <authorList>
            <consortium name="Ensembl"/>
        </authorList>
    </citation>
    <scope>IDENTIFICATION</scope>
</reference>
<feature type="transmembrane region" description="Helical" evidence="9">
    <location>
        <begin position="421"/>
        <end position="444"/>
    </location>
</feature>
<dbReference type="InterPro" id="IPR008979">
    <property type="entry name" value="Galactose-bd-like_sf"/>
</dbReference>
<organism evidence="13 14">
    <name type="scientific">Poecilia formosa</name>
    <name type="common">Amazon molly</name>
    <name type="synonym">Limia formosa</name>
    <dbReference type="NCBI Taxonomy" id="48698"/>
    <lineage>
        <taxon>Eukaryota</taxon>
        <taxon>Metazoa</taxon>
        <taxon>Chordata</taxon>
        <taxon>Craniata</taxon>
        <taxon>Vertebrata</taxon>
        <taxon>Euteleostomi</taxon>
        <taxon>Actinopterygii</taxon>
        <taxon>Neopterygii</taxon>
        <taxon>Teleostei</taxon>
        <taxon>Neoteleostei</taxon>
        <taxon>Acanthomorphata</taxon>
        <taxon>Ovalentaria</taxon>
        <taxon>Atherinomorphae</taxon>
        <taxon>Cyprinodontiformes</taxon>
        <taxon>Poeciliidae</taxon>
        <taxon>Poeciliinae</taxon>
        <taxon>Poecilia</taxon>
    </lineage>
</organism>
<dbReference type="InterPro" id="IPR036609">
    <property type="entry name" value="LCCL_sf"/>
</dbReference>
<dbReference type="PROSITE" id="PS50820">
    <property type="entry name" value="LCCL"/>
    <property type="match status" value="1"/>
</dbReference>
<dbReference type="SMART" id="SM00231">
    <property type="entry name" value="FA58C"/>
    <property type="match status" value="1"/>
</dbReference>
<evidence type="ECO:0000256" key="3">
    <source>
        <dbReference type="ARBA" id="ARBA00022692"/>
    </source>
</evidence>
<dbReference type="FunFam" id="2.60.120.290:FF:000005">
    <property type="entry name" value="Procollagen C-endopeptidase enhancer 1"/>
    <property type="match status" value="1"/>
</dbReference>
<dbReference type="CDD" id="cd00057">
    <property type="entry name" value="FA58C"/>
    <property type="match status" value="1"/>
</dbReference>
<dbReference type="GO" id="GO:0038023">
    <property type="term" value="F:signaling receptor activity"/>
    <property type="evidence" value="ECO:0007669"/>
    <property type="project" value="TreeGrafter"/>
</dbReference>
<evidence type="ECO:0000256" key="2">
    <source>
        <dbReference type="ARBA" id="ARBA00022553"/>
    </source>
</evidence>
<dbReference type="Gene3D" id="2.170.130.20">
    <property type="entry name" value="LCCL-like domain"/>
    <property type="match status" value="1"/>
</dbReference>
<dbReference type="Proteomes" id="UP000028760">
    <property type="component" value="Unassembled WGS sequence"/>
</dbReference>
<feature type="region of interest" description="Disordered" evidence="8">
    <location>
        <begin position="373"/>
        <end position="394"/>
    </location>
</feature>
<dbReference type="Gene3D" id="2.60.120.260">
    <property type="entry name" value="Galactose-binding domain-like"/>
    <property type="match status" value="1"/>
</dbReference>
<feature type="disulfide bond" evidence="7">
    <location>
        <begin position="4"/>
        <end position="31"/>
    </location>
</feature>
<feature type="domain" description="LCCL" evidence="12">
    <location>
        <begin position="120"/>
        <end position="216"/>
    </location>
</feature>
<dbReference type="Pfam" id="PF00431">
    <property type="entry name" value="CUB"/>
    <property type="match status" value="1"/>
</dbReference>
<evidence type="ECO:0000256" key="8">
    <source>
        <dbReference type="SAM" id="MobiDB-lite"/>
    </source>
</evidence>
<evidence type="ECO:0000259" key="12">
    <source>
        <dbReference type="PROSITE" id="PS50820"/>
    </source>
</evidence>
<dbReference type="InterPro" id="IPR004043">
    <property type="entry name" value="LCCL"/>
</dbReference>
<dbReference type="CDD" id="cd00041">
    <property type="entry name" value="CUB"/>
    <property type="match status" value="1"/>
</dbReference>
<reference evidence="14" key="1">
    <citation type="submission" date="2013-10" db="EMBL/GenBank/DDBJ databases">
        <authorList>
            <person name="Schartl M."/>
            <person name="Warren W."/>
        </authorList>
    </citation>
    <scope>NUCLEOTIDE SEQUENCE [LARGE SCALE GENOMIC DNA]</scope>
    <source>
        <strain evidence="14">female</strain>
    </source>
</reference>
<dbReference type="Pfam" id="PF00754">
    <property type="entry name" value="F5_F8_type_C"/>
    <property type="match status" value="1"/>
</dbReference>
<keyword evidence="14" id="KW-1185">Reference proteome</keyword>
<dbReference type="InterPro" id="IPR035914">
    <property type="entry name" value="Sperma_CUB_dom_sf"/>
</dbReference>
<dbReference type="SMART" id="SM00042">
    <property type="entry name" value="CUB"/>
    <property type="match status" value="1"/>
</dbReference>
<comment type="subcellular location">
    <subcellularLocation>
        <location evidence="1">Membrane</location>
        <topology evidence="1">Single-pass type I membrane protein</topology>
    </subcellularLocation>
</comment>
<dbReference type="InterPro" id="IPR000421">
    <property type="entry name" value="FA58C"/>
</dbReference>
<evidence type="ECO:0000256" key="9">
    <source>
        <dbReference type="SAM" id="Phobius"/>
    </source>
</evidence>
<dbReference type="EMBL" id="AYCK01007851">
    <property type="status" value="NOT_ANNOTATED_CDS"/>
    <property type="molecule type" value="Genomic_DNA"/>
</dbReference>
<evidence type="ECO:0000256" key="7">
    <source>
        <dbReference type="PROSITE-ProRule" id="PRU00059"/>
    </source>
</evidence>
<dbReference type="PANTHER" id="PTHR46806">
    <property type="entry name" value="F5/8 TYPE C DOMAIN-CONTAINING PROTEIN"/>
    <property type="match status" value="1"/>
</dbReference>
<dbReference type="SUPFAM" id="SSF69848">
    <property type="entry name" value="LCCL domain"/>
    <property type="match status" value="1"/>
</dbReference>
<keyword evidence="4 9" id="KW-1133">Transmembrane helix</keyword>
<name>A0A096M5T6_POEFO</name>
<sequence length="526" mass="57137">GNGCGHAVLGTESGTISSPNYPGTYPSNAWCKWRLRVQEGRTLRLLFGDFDIESSPGCRNGSIVITGKSGERRLGPVCGKLNATMKNVTLETNEVTVTFMSGPHRSGRGFLLSYATDQHPADLISCLQRGSHFSFQHLSVYCPAGCKNVPGEIWGNSELGYRDTSVLCKSAVHSGATSDALGGRITVNQGRSLTLYESTFANGVLSKTGSLSDKKLLFSKECSNILAVSALNASSFWDKNSREHTAFSASRNTESSHDFLLWTADHRDPNPWVEIELAERSTVTGLVTTGSSVSYMESYSLQFSKDRKSWKTYKDATSKEKKVFQAYTDGHLTVLNSLIPAVVARFVRLQPLSWHDRASARVQLLGCPAAKVTLRSRPPGDTLNPSPSPTPTEKALSVETTLTNLTLSFHTYSAAAHSQPVIIAVGVVLGLVMCGSCLLAGIWWKRRKKDSVMKNSLPTDYAAPAITSVGQKVGSTFRPSSDEGYTTPFTCAHYDTPGNLPEYAEPLPPEPEYATPFSELPPEHQP</sequence>
<dbReference type="Pfam" id="PF03815">
    <property type="entry name" value="LCCL"/>
    <property type="match status" value="1"/>
</dbReference>
<dbReference type="Gene3D" id="2.60.120.290">
    <property type="entry name" value="Spermadhesin, CUB domain"/>
    <property type="match status" value="1"/>
</dbReference>